<proteinExistence type="predicted"/>
<dbReference type="Pfam" id="PF23296">
    <property type="entry name" value="DUF7079"/>
    <property type="match status" value="1"/>
</dbReference>
<evidence type="ECO:0000313" key="2">
    <source>
        <dbReference type="EMBL" id="RKR14248.1"/>
    </source>
</evidence>
<dbReference type="InterPro" id="IPR055507">
    <property type="entry name" value="DUF7079"/>
</dbReference>
<name>A0A495EBI8_9FLAO</name>
<feature type="domain" description="DUF7079" evidence="1">
    <location>
        <begin position="8"/>
        <end position="118"/>
    </location>
</feature>
<comment type="caution">
    <text evidence="2">The sequence shown here is derived from an EMBL/GenBank/DDBJ whole genome shotgun (WGS) entry which is preliminary data.</text>
</comment>
<dbReference type="RefSeq" id="WP_121063297.1">
    <property type="nucleotide sequence ID" value="NZ_RBIQ01000007.1"/>
</dbReference>
<dbReference type="AlphaFoldDB" id="A0A495EBI8"/>
<protein>
    <recommendedName>
        <fullName evidence="1">DUF7079 domain-containing protein</fullName>
    </recommendedName>
</protein>
<gene>
    <name evidence="2" type="ORF">CLV91_0323</name>
</gene>
<evidence type="ECO:0000259" key="1">
    <source>
        <dbReference type="Pfam" id="PF23296"/>
    </source>
</evidence>
<accession>A0A495EBI8</accession>
<keyword evidence="3" id="KW-1185">Reference proteome</keyword>
<sequence>MSKTLNIEERKPIWIALSNFYLDTELEEYTLKSIAKKIIESPYSLKKVKEINTYELFPVLHYNLLSGAGVWTGFDEDWLINSILNSLSKRNKLKTIFIKAYFQINKRMFTTYWEKLEQVYNTIKQDSKSS</sequence>
<dbReference type="OrthoDB" id="8684941at2"/>
<organism evidence="2 3">
    <name type="scientific">Maribacter vaceletii</name>
    <dbReference type="NCBI Taxonomy" id="1206816"/>
    <lineage>
        <taxon>Bacteria</taxon>
        <taxon>Pseudomonadati</taxon>
        <taxon>Bacteroidota</taxon>
        <taxon>Flavobacteriia</taxon>
        <taxon>Flavobacteriales</taxon>
        <taxon>Flavobacteriaceae</taxon>
        <taxon>Maribacter</taxon>
    </lineage>
</organism>
<dbReference type="Proteomes" id="UP000269412">
    <property type="component" value="Unassembled WGS sequence"/>
</dbReference>
<evidence type="ECO:0000313" key="3">
    <source>
        <dbReference type="Proteomes" id="UP000269412"/>
    </source>
</evidence>
<reference evidence="2 3" key="1">
    <citation type="submission" date="2018-10" db="EMBL/GenBank/DDBJ databases">
        <title>Genomic Encyclopedia of Archaeal and Bacterial Type Strains, Phase II (KMG-II): from individual species to whole genera.</title>
        <authorList>
            <person name="Goeker M."/>
        </authorList>
    </citation>
    <scope>NUCLEOTIDE SEQUENCE [LARGE SCALE GENOMIC DNA]</scope>
    <source>
        <strain evidence="2 3">DSM 25230</strain>
    </source>
</reference>
<dbReference type="EMBL" id="RBIQ01000007">
    <property type="protein sequence ID" value="RKR14248.1"/>
    <property type="molecule type" value="Genomic_DNA"/>
</dbReference>